<evidence type="ECO:0000313" key="1">
    <source>
        <dbReference type="EMBL" id="EOA53167.1"/>
    </source>
</evidence>
<reference evidence="1 2" key="1">
    <citation type="submission" date="2013-04" db="EMBL/GenBank/DDBJ databases">
        <title>The Genome Sequence of Bacteroides massiliensis DSM 17679.</title>
        <authorList>
            <consortium name="The Broad Institute Genomics Platform"/>
            <person name="Earl A."/>
            <person name="Ward D."/>
            <person name="Feldgarden M."/>
            <person name="Gevers D."/>
            <person name="Martens E."/>
            <person name="Fenner L."/>
            <person name="Roux V."/>
            <person name="Mallet M.N."/>
            <person name="Raoult D."/>
            <person name="Walker B."/>
            <person name="Young S."/>
            <person name="Zeng Q."/>
            <person name="Gargeya S."/>
            <person name="Fitzgerald M."/>
            <person name="Haas B."/>
            <person name="Abouelleil A."/>
            <person name="Allen A.W."/>
            <person name="Alvarado L."/>
            <person name="Arachchi H.M."/>
            <person name="Berlin A.M."/>
            <person name="Chapman S.B."/>
            <person name="Gainer-Dewar J."/>
            <person name="Goldberg J."/>
            <person name="Griggs A."/>
            <person name="Gujja S."/>
            <person name="Hansen M."/>
            <person name="Howarth C."/>
            <person name="Imamovic A."/>
            <person name="Ireland A."/>
            <person name="Larimer J."/>
            <person name="McCowan C."/>
            <person name="Murphy C."/>
            <person name="Pearson M."/>
            <person name="Poon T.W."/>
            <person name="Priest M."/>
            <person name="Roberts A."/>
            <person name="Saif S."/>
            <person name="Shea T."/>
            <person name="Sisk P."/>
            <person name="Sykes S."/>
            <person name="Wortman J."/>
            <person name="Nusbaum C."/>
            <person name="Birren B."/>
        </authorList>
    </citation>
    <scope>NUCLEOTIDE SEQUENCE [LARGE SCALE GENOMIC DNA]</scope>
    <source>
        <strain evidence="2">B84634 / Timone 84634 / DSM 17679 / JCM 13223</strain>
    </source>
</reference>
<proteinExistence type="predicted"/>
<dbReference type="AlphaFoldDB" id="U6RAQ1"/>
<gene>
    <name evidence="1" type="ORF">HMPREF1534_03112</name>
</gene>
<dbReference type="HOGENOM" id="CLU_2646955_0_0_10"/>
<name>U6RAQ1_9BACT</name>
<evidence type="ECO:0000313" key="2">
    <source>
        <dbReference type="Proteomes" id="UP000017831"/>
    </source>
</evidence>
<comment type="caution">
    <text evidence="1">The sequence shown here is derived from an EMBL/GenBank/DDBJ whole genome shotgun (WGS) entry which is preliminary data.</text>
</comment>
<accession>U6RAQ1</accession>
<organism evidence="1 2">
    <name type="scientific">Phocaeicola massiliensis B84634 = Timone 84634 = DSM 17679 = JCM 13223</name>
    <dbReference type="NCBI Taxonomy" id="1121098"/>
    <lineage>
        <taxon>Bacteria</taxon>
        <taxon>Pseudomonadati</taxon>
        <taxon>Bacteroidota</taxon>
        <taxon>Bacteroidia</taxon>
        <taxon>Bacteroidales</taxon>
        <taxon>Bacteroidaceae</taxon>
        <taxon>Phocaeicola</taxon>
    </lineage>
</organism>
<dbReference type="RefSeq" id="WP_005943063.1">
    <property type="nucleotide sequence ID" value="NZ_KB890391.1"/>
</dbReference>
<dbReference type="GeneID" id="60064004"/>
<dbReference type="STRING" id="1121098.HMPREF1534_03112"/>
<protein>
    <submittedName>
        <fullName evidence="1">Uncharacterized protein</fullName>
    </submittedName>
</protein>
<dbReference type="EMBL" id="AQHY01000037">
    <property type="protein sequence ID" value="EOA53167.1"/>
    <property type="molecule type" value="Genomic_DNA"/>
</dbReference>
<sequence length="76" mass="7951">MKLKKIVLQKSHKVMTPVEMKGIIGGQITKSGYCSMSNGSCSGYCAPSFDGHGGVSTKSCTRIHMSGLGGDFCSCT</sequence>
<dbReference type="Proteomes" id="UP000017831">
    <property type="component" value="Unassembled WGS sequence"/>
</dbReference>
<keyword evidence="2" id="KW-1185">Reference proteome</keyword>